<evidence type="ECO:0000313" key="1">
    <source>
        <dbReference type="EMBL" id="ORX57077.1"/>
    </source>
</evidence>
<gene>
    <name evidence="1" type="ORF">DM01DRAFT_1241471</name>
</gene>
<reference evidence="1 2" key="1">
    <citation type="submission" date="2016-07" db="EMBL/GenBank/DDBJ databases">
        <title>Pervasive Adenine N6-methylation of Active Genes in Fungi.</title>
        <authorList>
            <consortium name="DOE Joint Genome Institute"/>
            <person name="Mondo S.J."/>
            <person name="Dannebaum R.O."/>
            <person name="Kuo R.C."/>
            <person name="Labutti K."/>
            <person name="Haridas S."/>
            <person name="Kuo A."/>
            <person name="Salamov A."/>
            <person name="Ahrendt S.R."/>
            <person name="Lipzen A."/>
            <person name="Sullivan W."/>
            <person name="Andreopoulos W.B."/>
            <person name="Clum A."/>
            <person name="Lindquist E."/>
            <person name="Daum C."/>
            <person name="Ramamoorthy G.K."/>
            <person name="Gryganskyi A."/>
            <person name="Culley D."/>
            <person name="Magnuson J.K."/>
            <person name="James T.Y."/>
            <person name="O'Malley M.A."/>
            <person name="Stajich J.E."/>
            <person name="Spatafora J.W."/>
            <person name="Visel A."/>
            <person name="Grigoriev I.V."/>
        </authorList>
    </citation>
    <scope>NUCLEOTIDE SEQUENCE [LARGE SCALE GENOMIC DNA]</scope>
    <source>
        <strain evidence="1 2">NRRL 3301</strain>
    </source>
</reference>
<keyword evidence="2" id="KW-1185">Reference proteome</keyword>
<dbReference type="AlphaFoldDB" id="A0A1X2GMN1"/>
<protein>
    <recommendedName>
        <fullName evidence="3">F-box domain-containing protein</fullName>
    </recommendedName>
</protein>
<accession>A0A1X2GMN1</accession>
<comment type="caution">
    <text evidence="1">The sequence shown here is derived from an EMBL/GenBank/DDBJ whole genome shotgun (WGS) entry which is preliminary data.</text>
</comment>
<dbReference type="EMBL" id="MCGT01000009">
    <property type="protein sequence ID" value="ORX57077.1"/>
    <property type="molecule type" value="Genomic_DNA"/>
</dbReference>
<evidence type="ECO:0008006" key="3">
    <source>
        <dbReference type="Google" id="ProtNLM"/>
    </source>
</evidence>
<evidence type="ECO:0000313" key="2">
    <source>
        <dbReference type="Proteomes" id="UP000242146"/>
    </source>
</evidence>
<sequence>MRELPSEIIARILWYTPKRHLVHCLVLNRLWLQLTLVQLYASIDVFSDAQLKTLQCCLSLSAASGSSVGNLIHHIRFHTHDIKLTQEDFDRLAGLTPNVLTCDYAVPLHKRLNQFTYSWKHLTLLPGWHKDEPDVWAPALAHQLTGLVTTLSHLLDICCRPLVPTNSFLVSDNVDGPRLR</sequence>
<proteinExistence type="predicted"/>
<name>A0A1X2GMN1_9FUNG</name>
<organism evidence="1 2">
    <name type="scientific">Hesseltinella vesiculosa</name>
    <dbReference type="NCBI Taxonomy" id="101127"/>
    <lineage>
        <taxon>Eukaryota</taxon>
        <taxon>Fungi</taxon>
        <taxon>Fungi incertae sedis</taxon>
        <taxon>Mucoromycota</taxon>
        <taxon>Mucoromycotina</taxon>
        <taxon>Mucoromycetes</taxon>
        <taxon>Mucorales</taxon>
        <taxon>Cunninghamellaceae</taxon>
        <taxon>Hesseltinella</taxon>
    </lineage>
</organism>
<dbReference type="OrthoDB" id="3259156at2759"/>
<dbReference type="Proteomes" id="UP000242146">
    <property type="component" value="Unassembled WGS sequence"/>
</dbReference>